<name>A0ABV4DBC1_9LACT</name>
<keyword evidence="1" id="KW-0067">ATP-binding</keyword>
<dbReference type="EMBL" id="JBCLSQ010000051">
    <property type="protein sequence ID" value="MEY8539066.1"/>
    <property type="molecule type" value="Genomic_DNA"/>
</dbReference>
<sequence>MEYTLFAGIHGVGKTTLINELKKLLSITSLSISDLIRKSGNNIPTNEKFTKDINQNQELWKEELRKLSFAEEESVFLDGHFTLLDHEGEIVKLPFSTFEGINLNKIILKIEEPEVIRERLERRDQKKWDVKLITEFQNVEVKRAQEFSKLKDIPLFIYESNSQKSNLEAFVNQI</sequence>
<evidence type="ECO:0000313" key="2">
    <source>
        <dbReference type="Proteomes" id="UP001565242"/>
    </source>
</evidence>
<keyword evidence="2" id="KW-1185">Reference proteome</keyword>
<reference evidence="1 2" key="1">
    <citation type="submission" date="2024-03" db="EMBL/GenBank/DDBJ databases">
        <title>Mouse gut bacterial collection (mGBC) of GemPharmatech.</title>
        <authorList>
            <person name="He Y."/>
            <person name="Dong L."/>
            <person name="Wu D."/>
            <person name="Gao X."/>
            <person name="Lin Z."/>
        </authorList>
    </citation>
    <scope>NUCLEOTIDE SEQUENCE [LARGE SCALE GENOMIC DNA]</scope>
    <source>
        <strain evidence="1 2">20-218</strain>
    </source>
</reference>
<comment type="caution">
    <text evidence="1">The sequence shown here is derived from an EMBL/GenBank/DDBJ whole genome shotgun (WGS) entry which is preliminary data.</text>
</comment>
<dbReference type="Pfam" id="PF13207">
    <property type="entry name" value="AAA_17"/>
    <property type="match status" value="1"/>
</dbReference>
<dbReference type="Proteomes" id="UP001565242">
    <property type="component" value="Unassembled WGS sequence"/>
</dbReference>
<keyword evidence="1" id="KW-0547">Nucleotide-binding</keyword>
<dbReference type="RefSeq" id="WP_369919024.1">
    <property type="nucleotide sequence ID" value="NZ_JBCLSQ010000051.1"/>
</dbReference>
<gene>
    <name evidence="1" type="ORF">AALM99_11650</name>
</gene>
<dbReference type="GO" id="GO:0005524">
    <property type="term" value="F:ATP binding"/>
    <property type="evidence" value="ECO:0007669"/>
    <property type="project" value="UniProtKB-KW"/>
</dbReference>
<dbReference type="SUPFAM" id="SSF52540">
    <property type="entry name" value="P-loop containing nucleoside triphosphate hydrolases"/>
    <property type="match status" value="1"/>
</dbReference>
<dbReference type="InterPro" id="IPR027417">
    <property type="entry name" value="P-loop_NTPase"/>
</dbReference>
<protein>
    <submittedName>
        <fullName evidence="1">ATP-binding protein</fullName>
    </submittedName>
</protein>
<evidence type="ECO:0000313" key="1">
    <source>
        <dbReference type="EMBL" id="MEY8539066.1"/>
    </source>
</evidence>
<accession>A0ABV4DBC1</accession>
<proteinExistence type="predicted"/>
<organism evidence="1 2">
    <name type="scientific">Lactococcus muris</name>
    <dbReference type="NCBI Taxonomy" id="2941330"/>
    <lineage>
        <taxon>Bacteria</taxon>
        <taxon>Bacillati</taxon>
        <taxon>Bacillota</taxon>
        <taxon>Bacilli</taxon>
        <taxon>Lactobacillales</taxon>
        <taxon>Streptococcaceae</taxon>
        <taxon>Lactococcus</taxon>
    </lineage>
</organism>
<dbReference type="Gene3D" id="3.40.50.300">
    <property type="entry name" value="P-loop containing nucleotide triphosphate hydrolases"/>
    <property type="match status" value="1"/>
</dbReference>